<dbReference type="Pfam" id="PF01991">
    <property type="entry name" value="vATP-synt_E"/>
    <property type="match status" value="1"/>
</dbReference>
<keyword evidence="2" id="KW-0813">Transport</keyword>
<proteinExistence type="inferred from homology"/>
<dbReference type="Proteomes" id="UP000291343">
    <property type="component" value="Unassembled WGS sequence"/>
</dbReference>
<evidence type="ECO:0000256" key="2">
    <source>
        <dbReference type="ARBA" id="ARBA00022448"/>
    </source>
</evidence>
<evidence type="ECO:0000256" key="3">
    <source>
        <dbReference type="ARBA" id="ARBA00023065"/>
    </source>
</evidence>
<accession>A0A482WRJ7</accession>
<comment type="similarity">
    <text evidence="1">Belongs to the V-ATPase E subunit family.</text>
</comment>
<sequence>MRIYTAKTSSESSRSKLRSKIVYLEAQKNIILEIVDKVRETLDDCANKESQRDRYKKIMEELLLRSALKAIGLDSEPL</sequence>
<evidence type="ECO:0000313" key="5">
    <source>
        <dbReference type="Proteomes" id="UP000291343"/>
    </source>
</evidence>
<protein>
    <submittedName>
        <fullName evidence="4">Uncharacterized protein</fullName>
    </submittedName>
</protein>
<gene>
    <name evidence="4" type="ORF">LSTR_LSTR008523</name>
</gene>
<dbReference type="SMR" id="A0A482WRJ7"/>
<keyword evidence="3" id="KW-0406">Ion transport</keyword>
<keyword evidence="5" id="KW-1185">Reference proteome</keyword>
<reference evidence="4 5" key="1">
    <citation type="journal article" date="2017" name="Gigascience">
        <title>Genome sequence of the small brown planthopper, Laodelphax striatellus.</title>
        <authorList>
            <person name="Zhu J."/>
            <person name="Jiang F."/>
            <person name="Wang X."/>
            <person name="Yang P."/>
            <person name="Bao Y."/>
            <person name="Zhao W."/>
            <person name="Wang W."/>
            <person name="Lu H."/>
            <person name="Wang Q."/>
            <person name="Cui N."/>
            <person name="Li J."/>
            <person name="Chen X."/>
            <person name="Luo L."/>
            <person name="Yu J."/>
            <person name="Kang L."/>
            <person name="Cui F."/>
        </authorList>
    </citation>
    <scope>NUCLEOTIDE SEQUENCE [LARGE SCALE GENOMIC DNA]</scope>
    <source>
        <strain evidence="4">Lst14</strain>
    </source>
</reference>
<evidence type="ECO:0000313" key="4">
    <source>
        <dbReference type="EMBL" id="RZF36197.1"/>
    </source>
</evidence>
<evidence type="ECO:0000256" key="1">
    <source>
        <dbReference type="ARBA" id="ARBA00005901"/>
    </source>
</evidence>
<dbReference type="InParanoid" id="A0A482WRJ7"/>
<comment type="caution">
    <text evidence="4">The sequence shown here is derived from an EMBL/GenBank/DDBJ whole genome shotgun (WGS) entry which is preliminary data.</text>
</comment>
<name>A0A482WRJ7_LAOST</name>
<organism evidence="4 5">
    <name type="scientific">Laodelphax striatellus</name>
    <name type="common">Small brown planthopper</name>
    <name type="synonym">Delphax striatella</name>
    <dbReference type="NCBI Taxonomy" id="195883"/>
    <lineage>
        <taxon>Eukaryota</taxon>
        <taxon>Metazoa</taxon>
        <taxon>Ecdysozoa</taxon>
        <taxon>Arthropoda</taxon>
        <taxon>Hexapoda</taxon>
        <taxon>Insecta</taxon>
        <taxon>Pterygota</taxon>
        <taxon>Neoptera</taxon>
        <taxon>Paraneoptera</taxon>
        <taxon>Hemiptera</taxon>
        <taxon>Auchenorrhyncha</taxon>
        <taxon>Fulgoroidea</taxon>
        <taxon>Delphacidae</taxon>
        <taxon>Criomorphinae</taxon>
        <taxon>Laodelphax</taxon>
    </lineage>
</organism>
<dbReference type="EMBL" id="QKKF02026813">
    <property type="protein sequence ID" value="RZF36197.1"/>
    <property type="molecule type" value="Genomic_DNA"/>
</dbReference>
<dbReference type="GO" id="GO:0033178">
    <property type="term" value="C:proton-transporting two-sector ATPase complex, catalytic domain"/>
    <property type="evidence" value="ECO:0007669"/>
    <property type="project" value="InterPro"/>
</dbReference>
<dbReference type="GO" id="GO:0046961">
    <property type="term" value="F:proton-transporting ATPase activity, rotational mechanism"/>
    <property type="evidence" value="ECO:0007669"/>
    <property type="project" value="InterPro"/>
</dbReference>
<dbReference type="InterPro" id="IPR002842">
    <property type="entry name" value="ATPase_V1_Esu"/>
</dbReference>
<dbReference type="AlphaFoldDB" id="A0A482WRJ7"/>
<dbReference type="OrthoDB" id="6596368at2759"/>